<dbReference type="Pfam" id="PF20148">
    <property type="entry name" value="DUF6531"/>
    <property type="match status" value="1"/>
</dbReference>
<evidence type="ECO:0000313" key="5">
    <source>
        <dbReference type="Proteomes" id="UP000595897"/>
    </source>
</evidence>
<dbReference type="GO" id="GO:0030248">
    <property type="term" value="F:cellulose binding"/>
    <property type="evidence" value="ECO:0007669"/>
    <property type="project" value="InterPro"/>
</dbReference>
<feature type="region of interest" description="Disordered" evidence="2">
    <location>
        <begin position="1151"/>
        <end position="1176"/>
    </location>
</feature>
<dbReference type="PROSITE" id="PS51172">
    <property type="entry name" value="CBM3"/>
    <property type="match status" value="3"/>
</dbReference>
<dbReference type="InterPro" id="IPR031325">
    <property type="entry name" value="RHS_repeat"/>
</dbReference>
<dbReference type="Gene3D" id="2.180.10.10">
    <property type="entry name" value="RHS repeat-associated core"/>
    <property type="match status" value="6"/>
</dbReference>
<dbReference type="SUPFAM" id="SSF53955">
    <property type="entry name" value="Lysozyme-like"/>
    <property type="match status" value="1"/>
</dbReference>
<organism evidence="4 5">
    <name type="scientific">Anaeromicropila herbilytica</name>
    <dbReference type="NCBI Taxonomy" id="2785025"/>
    <lineage>
        <taxon>Bacteria</taxon>
        <taxon>Bacillati</taxon>
        <taxon>Bacillota</taxon>
        <taxon>Clostridia</taxon>
        <taxon>Lachnospirales</taxon>
        <taxon>Lachnospiraceae</taxon>
        <taxon>Anaeromicropila</taxon>
    </lineage>
</organism>
<feature type="compositionally biased region" description="Basic residues" evidence="2">
    <location>
        <begin position="2266"/>
        <end position="2277"/>
    </location>
</feature>
<evidence type="ECO:0000256" key="1">
    <source>
        <dbReference type="ARBA" id="ARBA00022737"/>
    </source>
</evidence>
<dbReference type="Gene3D" id="2.60.40.710">
    <property type="entry name" value="Endoglucanase-like"/>
    <property type="match status" value="3"/>
</dbReference>
<sequence length="2473" mass="275841">MNSQKGKKRRLLWNRALSILLCIVIVLTAIPMNAEAATKKKFIKVDHQLFDPSAGEQTTVSFNLEGTRTVDIKVMNQKETVTYLKKGEKYEGKYKTYKVTWDGKDSKGNNAADGTYKIVVQPTEKKFKKGTSSVSVSVVNAASKEIGIVPNVKGDTFKIYGAGGKNQGTSKVTLSVSQDGKSGSSINATVDDTMWYADLPMSAYSLYQIKASVNGSSGNVTRDISVVRHVFRVGDKMKYLAALYYGDYTKDSNILLDNQVSKNYTNEGALVGTNILVINPSKKIAQDISKGSKQKKQHLGTIDELKRIASTNPVFLSMGNNFYSNSDLSIDGYSPLEFERMYNTMSYDYSEFGINWSHTYSYYLQDMGDTVAIVFNDGHSEYYKKNSDGSYAAAEGIARKLEKKSDGSYTLTMEGTSILHFAKEGSLQEITDLNGNVLKLTYKKDMLSKVENSSGYFNFTYNTDGTIQSIVDSGDRSISYTYTNGLVTGFKDVNGNTTTYQYDKLNRLTKVISPEKVVLLDVEYDDSDRVVKKTIGGGTYQYSYDDTNRDIECTEPNGNTTTFHYSKDYQMEYEKDSEGTIKYYYKDNTSSTGKPKPYKTSKASQKTSKKRAKVSAVSGSAITAGSNILELKTHNMNVCTGTQTNNTLYPQFRIKNTSSSNIDLADVTLRYYFTVDGDRPLNFFCDYYSKGSNSSVKGKFVKVTSSQPGTDYYMEVGFNASAGTLTPGESVEFHTRIGKDNWDLFTPGDDYSQNPTTEFTSFDQVDMFYQGNLVWGKGSQCTEDTSGPKEDPNKGGSDNNSGSGTVIPPEEVIIPSGTNKLKLKMYNTGNRGDSTNTIHPMMQLVNTGTNMIKLEDITIRYYYTPDDNKEQNYWCDWSSEGAQNITGTFHELTDKYWNADTYLEIGFKPNSGYIGISEKVDIHSRIAKQDWSDYDITNDYSINQKESLIDWDKVDVFVKGVKVWGQGVVPSEEEQDEDYIEYADTTKNLIRAEMFNTNTEEVSNCVAPRYRIYNTGTEDIKLSDLKINYFYTTDDEEKQIFEPDWAGIGSDFHSNIAKSDITCDFTEVGDDNVGTNCAATIGFTREDLVLKPGDYLELHTRMHRSSWTTYLQNNDFSFNKEDTNYAEWNKIAVFVGDNWAWGSMPVSYAELIGDDPDDTDPDPTDGGKGGYDSNTDKAGNQTYYTYDKNGNITSETDALGYKTTYTYNEFNQVTSMTDALGNTVTYDYDSKGNLISYTDALGNKTTYTYDSKGCLTKTTNPDGTVEKRTYDSRGNLLTVTDENGNVTKYEYDKLNRVTKITDPKGNIESYEYTLDSMIKKVTDALGNTTLTEYNADGQVMKDTNKNGKSTLYQYSTTTGLLEQSTDAKSNITKYQYDNMGNVTVETAADGSKTTNEYDKYGRQKAEIDALGARTEYTYDVNGNLTAEKDASGNETKYSYDKLNRVTSTTDALGNVTKNEYDALGRKIKETDANGGVTSTDYDPNGNVVAVTDALGHVTKNEYDKVGKLKSTIDAKGNKTTYGYDAGGRKIKQTNPLAGSITWGYDKNDNLTKVTDENGNTMAYAYDNLNQLVTKTDALGKKTTYQYDKEGNKVEETNALGYTTKYSYDAIGNQTKETDELGNVTKYEYDKLSQLTKKTDPLGNIQTYTYDKNGNQVKETDALGNSSSYIYDSVNKLIKEIDAKGNTTTYTYDKNGNRTSKTDAKGNKTSYEYDTLGNLTKVEDALGHTSEYSYDKLGDMIKEIRRGTNSSDDQTTTYQYDKSGNRTALIDAAGKSISYEYDNNGQLTKETAKDGTSTLYKYDKAGNLSKKTYSDNRSVTYVYDSNNRLTTMTDWNGSTNYTYNALGQATKVTDANNKVVKYTWTKNGKKQSMTYPDGKVVQYAYDAAGNLVKVTDTKNGVTTYNYDNKNRLTSKNLPNGTESAYTYDSIGQLTGRKEKTGSTTNSSYNYQYDANGNRIKETKVKAGGTETSTYAYDDLNQLMQVADKKGTRTYTYDEFNNRKGKEETGKDKITYTYNNVNELVKETQGTDTKTYSYDARGNLSTKKVNGITKATYTFDSTNMLTSVKNTSNKTASKYEYDGAGNRTKKTVSKNNKVVSKKSYVIDTMSSYQDIIAEADTVSGDETDFTYGLGLVSVETGKGISYYRIDEKNSVEEIQNNSGTVKAEIGYDEFGNVENPDDIGTNGNIFSYTGHVYETESSLLYVKARYYDSKTGRFISEDSNLGEIEDTLTKNLYIYCRENPLMYMDSDGHYASTQSIINDGGSSKKNHGGSGKKKGTGNALVTKEKLKQLGWKLSDESIGQLNKALVTYDITTPERIRHFLSQCAQESEKGLYTTELGSDEYLTKHYDQGTAGGKNVGNTQKGDGPRFRGIGYIQVTGRSNYQAMAKETGDSRVMEGYSYVRDNFDLWDISGIWWRNNKMNSIVDSLAGKSADQQVLQVSRAVNCGSRYSKAIPNGLQNRKTYYAEACKVIK</sequence>
<dbReference type="InterPro" id="IPR025965">
    <property type="entry name" value="FlgD/Vpr_Ig-like"/>
</dbReference>
<feature type="region of interest" description="Disordered" evidence="2">
    <location>
        <begin position="590"/>
        <end position="610"/>
    </location>
</feature>
<dbReference type="PANTHER" id="PTHR32305">
    <property type="match status" value="1"/>
</dbReference>
<feature type="domain" description="CBM3" evidence="3">
    <location>
        <begin position="818"/>
        <end position="969"/>
    </location>
</feature>
<feature type="domain" description="CBM3" evidence="3">
    <location>
        <begin position="628"/>
        <end position="780"/>
    </location>
</feature>
<reference evidence="4 5" key="1">
    <citation type="submission" date="2020-11" db="EMBL/GenBank/DDBJ databases">
        <title>Draft genome sequencing of a Lachnospiraceae strain isolated from anoxic soil subjected to BSD treatment.</title>
        <authorList>
            <person name="Uek A."/>
            <person name="Tonouchi A."/>
        </authorList>
    </citation>
    <scope>NUCLEOTIDE SEQUENCE [LARGE SCALE GENOMIC DNA]</scope>
    <source>
        <strain evidence="4 5">TB5</strain>
    </source>
</reference>
<dbReference type="Pfam" id="PF00942">
    <property type="entry name" value="CBM_3"/>
    <property type="match status" value="3"/>
</dbReference>
<dbReference type="InterPro" id="IPR036966">
    <property type="entry name" value="CBM3_sf"/>
</dbReference>
<dbReference type="KEGG" id="ahb:bsdtb5_07260"/>
<dbReference type="Pfam" id="PF13860">
    <property type="entry name" value="FlgD_ig"/>
    <property type="match status" value="1"/>
</dbReference>
<dbReference type="SUPFAM" id="SSF63825">
    <property type="entry name" value="YWTD domain"/>
    <property type="match status" value="1"/>
</dbReference>
<keyword evidence="5" id="KW-1185">Reference proteome</keyword>
<accession>A0A7R7EIQ7</accession>
<dbReference type="NCBIfam" id="TIGR03696">
    <property type="entry name" value="Rhs_assc_core"/>
    <property type="match status" value="1"/>
</dbReference>
<name>A0A7R7EIQ7_9FIRM</name>
<feature type="region of interest" description="Disordered" evidence="2">
    <location>
        <begin position="779"/>
        <end position="810"/>
    </location>
</feature>
<dbReference type="InterPro" id="IPR001956">
    <property type="entry name" value="CBM3"/>
</dbReference>
<dbReference type="InterPro" id="IPR006530">
    <property type="entry name" value="YD"/>
</dbReference>
<dbReference type="InterPro" id="IPR008965">
    <property type="entry name" value="CBM2/CBM3_carb-bd_dom_sf"/>
</dbReference>
<dbReference type="Pfam" id="PF25023">
    <property type="entry name" value="TEN_YD-shell"/>
    <property type="match status" value="3"/>
</dbReference>
<dbReference type="EMBL" id="AP024169">
    <property type="protein sequence ID" value="BCN29431.1"/>
    <property type="molecule type" value="Genomic_DNA"/>
</dbReference>
<protein>
    <recommendedName>
        <fullName evidence="3">CBM3 domain-containing protein</fullName>
    </recommendedName>
</protein>
<gene>
    <name evidence="4" type="ORF">bsdtb5_07260</name>
</gene>
<dbReference type="NCBIfam" id="TIGR01643">
    <property type="entry name" value="YD_repeat_2x"/>
    <property type="match status" value="27"/>
</dbReference>
<evidence type="ECO:0000313" key="4">
    <source>
        <dbReference type="EMBL" id="BCN29431.1"/>
    </source>
</evidence>
<dbReference type="Proteomes" id="UP000595897">
    <property type="component" value="Chromosome"/>
</dbReference>
<dbReference type="InterPro" id="IPR023346">
    <property type="entry name" value="Lysozyme-like_dom_sf"/>
</dbReference>
<feature type="region of interest" description="Disordered" evidence="2">
    <location>
        <begin position="2258"/>
        <end position="2279"/>
    </location>
</feature>
<dbReference type="Gene3D" id="1.10.530.10">
    <property type="match status" value="1"/>
</dbReference>
<dbReference type="Pfam" id="PF05593">
    <property type="entry name" value="RHS_repeat"/>
    <property type="match status" value="12"/>
</dbReference>
<keyword evidence="1" id="KW-0677">Repeat</keyword>
<dbReference type="InterPro" id="IPR022385">
    <property type="entry name" value="Rhs_assc_core"/>
</dbReference>
<feature type="compositionally biased region" description="Low complexity" evidence="2">
    <location>
        <begin position="794"/>
        <end position="804"/>
    </location>
</feature>
<feature type="domain" description="CBM3" evidence="3">
    <location>
        <begin position="986"/>
        <end position="1146"/>
    </location>
</feature>
<feature type="compositionally biased region" description="Acidic residues" evidence="2">
    <location>
        <begin position="1152"/>
        <end position="1163"/>
    </location>
</feature>
<dbReference type="GO" id="GO:0005975">
    <property type="term" value="P:carbohydrate metabolic process"/>
    <property type="evidence" value="ECO:0007669"/>
    <property type="project" value="InterPro"/>
</dbReference>
<dbReference type="InterPro" id="IPR045351">
    <property type="entry name" value="DUF6531"/>
</dbReference>
<dbReference type="SMART" id="SM01067">
    <property type="entry name" value="CBM_3"/>
    <property type="match status" value="3"/>
</dbReference>
<dbReference type="Gene3D" id="2.60.40.4070">
    <property type="match status" value="1"/>
</dbReference>
<proteinExistence type="predicted"/>
<dbReference type="InterPro" id="IPR056823">
    <property type="entry name" value="TEN-like_YD-shell"/>
</dbReference>
<evidence type="ECO:0000256" key="2">
    <source>
        <dbReference type="SAM" id="MobiDB-lite"/>
    </source>
</evidence>
<dbReference type="RefSeq" id="WP_271714709.1">
    <property type="nucleotide sequence ID" value="NZ_AP024169.1"/>
</dbReference>
<dbReference type="SUPFAM" id="SSF49384">
    <property type="entry name" value="Carbohydrate-binding domain"/>
    <property type="match status" value="3"/>
</dbReference>
<evidence type="ECO:0000259" key="3">
    <source>
        <dbReference type="PROSITE" id="PS51172"/>
    </source>
</evidence>
<dbReference type="PANTHER" id="PTHR32305:SF15">
    <property type="entry name" value="PROTEIN RHSA-RELATED"/>
    <property type="match status" value="1"/>
</dbReference>
<dbReference type="InterPro" id="IPR050708">
    <property type="entry name" value="T6SS_VgrG/RHS"/>
</dbReference>